<evidence type="ECO:0000256" key="1">
    <source>
        <dbReference type="SAM" id="Phobius"/>
    </source>
</evidence>
<sequence>MKNFQIEYKWALILTVLGIVWIALERAVGLHDQHIDQHPIYTNIVVLPSVLVYYLALREKKSSFFKNQMDWKQGFLSGSVMAIFAALMSIPAVFFSLKVVSPDFFANQIKYQIEVHGRTLETASSYFNMNTYLITSAIGSISFGIVVSAIVAYFLKSKTQKG</sequence>
<feature type="transmembrane region" description="Helical" evidence="1">
    <location>
        <begin position="78"/>
        <end position="97"/>
    </location>
</feature>
<name>A0A256A679_9FLAO</name>
<reference evidence="2 3" key="1">
    <citation type="submission" date="2017-07" db="EMBL/GenBank/DDBJ databases">
        <title>Flavobacterium cyanobacteriorum sp. nov., isolated from cyanobacterial aggregates in a eutrophic lake.</title>
        <authorList>
            <person name="Cai H."/>
        </authorList>
    </citation>
    <scope>NUCLEOTIDE SEQUENCE [LARGE SCALE GENOMIC DNA]</scope>
    <source>
        <strain evidence="2 3">TH167</strain>
    </source>
</reference>
<keyword evidence="1" id="KW-1133">Transmembrane helix</keyword>
<evidence type="ECO:0008006" key="4">
    <source>
        <dbReference type="Google" id="ProtNLM"/>
    </source>
</evidence>
<dbReference type="AlphaFoldDB" id="A0A256A679"/>
<accession>A0A256A679</accession>
<evidence type="ECO:0000313" key="3">
    <source>
        <dbReference type="Proteomes" id="UP000216035"/>
    </source>
</evidence>
<dbReference type="RefSeq" id="WP_094485112.1">
    <property type="nucleotide sequence ID" value="NZ_NOXX01000121.1"/>
</dbReference>
<protein>
    <recommendedName>
        <fullName evidence="4">DUF4199 domain-containing protein</fullName>
    </recommendedName>
</protein>
<dbReference type="InterPro" id="IPR025250">
    <property type="entry name" value="DUF4199"/>
</dbReference>
<keyword evidence="3" id="KW-1185">Reference proteome</keyword>
<keyword evidence="1" id="KW-0472">Membrane</keyword>
<feature type="transmembrane region" description="Helical" evidence="1">
    <location>
        <begin position="39"/>
        <end position="57"/>
    </location>
</feature>
<organism evidence="2 3">
    <name type="scientific">Flavobacterium aurantiibacter</name>
    <dbReference type="NCBI Taxonomy" id="2023067"/>
    <lineage>
        <taxon>Bacteria</taxon>
        <taxon>Pseudomonadati</taxon>
        <taxon>Bacteroidota</taxon>
        <taxon>Flavobacteriia</taxon>
        <taxon>Flavobacteriales</taxon>
        <taxon>Flavobacteriaceae</taxon>
        <taxon>Flavobacterium</taxon>
    </lineage>
</organism>
<comment type="caution">
    <text evidence="2">The sequence shown here is derived from an EMBL/GenBank/DDBJ whole genome shotgun (WGS) entry which is preliminary data.</text>
</comment>
<proteinExistence type="predicted"/>
<keyword evidence="1" id="KW-0812">Transmembrane</keyword>
<feature type="transmembrane region" description="Helical" evidence="1">
    <location>
        <begin position="132"/>
        <end position="155"/>
    </location>
</feature>
<dbReference type="Pfam" id="PF13858">
    <property type="entry name" value="DUF4199"/>
    <property type="match status" value="1"/>
</dbReference>
<dbReference type="OrthoDB" id="5766000at2"/>
<evidence type="ECO:0000313" key="2">
    <source>
        <dbReference type="EMBL" id="OYQ48634.1"/>
    </source>
</evidence>
<dbReference type="EMBL" id="NOXX01000121">
    <property type="protein sequence ID" value="OYQ48634.1"/>
    <property type="molecule type" value="Genomic_DNA"/>
</dbReference>
<dbReference type="Proteomes" id="UP000216035">
    <property type="component" value="Unassembled WGS sequence"/>
</dbReference>
<gene>
    <name evidence="2" type="ORF">CHX27_02100</name>
</gene>